<dbReference type="InterPro" id="IPR013154">
    <property type="entry name" value="ADH-like_N"/>
</dbReference>
<keyword evidence="4" id="KW-0560">Oxidoreductase</keyword>
<dbReference type="PROSITE" id="PS00065">
    <property type="entry name" value="D_2_HYDROXYACID_DH_1"/>
    <property type="match status" value="1"/>
</dbReference>
<keyword evidence="3 5" id="KW-0862">Zinc</keyword>
<accession>A0A0E9NNR9</accession>
<comment type="cofactor">
    <cofactor evidence="1 5">
        <name>Zn(2+)</name>
        <dbReference type="ChEBI" id="CHEBI:29105"/>
    </cofactor>
</comment>
<sequence length="429" mass="46968">MLVIPLNEGLLTERAQCRRLVRADPRRHASSALLADRSSTINTLDVTHKVHHNQDLHQLNNPEQPTMSSQDQFSGFMVDSAEGWNKFRKASYTVKPFGPYDVDIKVSHCGVCGSDVHTITSGWGAADYPVVPGHEIVGTAIRVGEKVKSIKVGDRVGAGAQIWSCMDCNRCKTDNENYCAKQVDTYNAKYDDGSKTYGGYASHVRGHEQFIFPIPKELESEVVAPMLCGGLTVYSPLVRHGIVEGCKNKKVGIVGIGGLGHFGVMFASALGAEVYAFSHSPSKEADAKKMGAAHFVDTSKDKWEEGIPELDVILSTIDISSHIPLQTLLSLLTVDGFYTNLGLPDQDLPQFNAMDLMSNAAHIGGSHIGSKKECLEMLDLAVRKGVKTWVQRVKVSEEGCGEAVTRLKTNDNVRYRLVLTDFEEVFGKE</sequence>
<evidence type="ECO:0000256" key="4">
    <source>
        <dbReference type="ARBA" id="ARBA00023002"/>
    </source>
</evidence>
<dbReference type="STRING" id="698492.A0A0E9NNR9"/>
<evidence type="ECO:0000313" key="8">
    <source>
        <dbReference type="Proteomes" id="UP000033140"/>
    </source>
</evidence>
<evidence type="ECO:0000259" key="6">
    <source>
        <dbReference type="SMART" id="SM00829"/>
    </source>
</evidence>
<dbReference type="Gene3D" id="3.40.50.720">
    <property type="entry name" value="NAD(P)-binding Rossmann-like Domain"/>
    <property type="match status" value="1"/>
</dbReference>
<dbReference type="GO" id="GO:0016616">
    <property type="term" value="F:oxidoreductase activity, acting on the CH-OH group of donors, NAD or NADP as acceptor"/>
    <property type="evidence" value="ECO:0007669"/>
    <property type="project" value="InterPro"/>
</dbReference>
<dbReference type="FunFam" id="3.40.50.720:FF:000022">
    <property type="entry name" value="Cinnamyl alcohol dehydrogenase"/>
    <property type="match status" value="1"/>
</dbReference>
<dbReference type="InterPro" id="IPR002328">
    <property type="entry name" value="ADH_Zn_CS"/>
</dbReference>
<dbReference type="CDD" id="cd05283">
    <property type="entry name" value="CAD1"/>
    <property type="match status" value="1"/>
</dbReference>
<dbReference type="GO" id="GO:0008270">
    <property type="term" value="F:zinc ion binding"/>
    <property type="evidence" value="ECO:0007669"/>
    <property type="project" value="InterPro"/>
</dbReference>
<dbReference type="SUPFAM" id="SSF50129">
    <property type="entry name" value="GroES-like"/>
    <property type="match status" value="1"/>
</dbReference>
<dbReference type="Gene3D" id="3.90.180.10">
    <property type="entry name" value="Medium-chain alcohol dehydrogenases, catalytic domain"/>
    <property type="match status" value="1"/>
</dbReference>
<evidence type="ECO:0000256" key="5">
    <source>
        <dbReference type="RuleBase" id="RU361277"/>
    </source>
</evidence>
<proteinExistence type="inferred from homology"/>
<evidence type="ECO:0000256" key="3">
    <source>
        <dbReference type="ARBA" id="ARBA00022833"/>
    </source>
</evidence>
<dbReference type="OMA" id="HYAILWA"/>
<dbReference type="InterPro" id="IPR047109">
    <property type="entry name" value="CAD-like"/>
</dbReference>
<comment type="similarity">
    <text evidence="5">Belongs to the zinc-containing alcohol dehydrogenase family.</text>
</comment>
<dbReference type="PANTHER" id="PTHR42683">
    <property type="entry name" value="ALDEHYDE REDUCTASE"/>
    <property type="match status" value="1"/>
</dbReference>
<keyword evidence="2 5" id="KW-0479">Metal-binding</keyword>
<dbReference type="SUPFAM" id="SSF51735">
    <property type="entry name" value="NAD(P)-binding Rossmann-fold domains"/>
    <property type="match status" value="1"/>
</dbReference>
<protein>
    <recommendedName>
        <fullName evidence="6">Enoyl reductase (ER) domain-containing protein</fullName>
    </recommendedName>
</protein>
<dbReference type="InterPro" id="IPR029752">
    <property type="entry name" value="D-isomer_DH_CS1"/>
</dbReference>
<gene>
    <name evidence="7" type="ORF">G7K_5621-t1</name>
</gene>
<dbReference type="InterPro" id="IPR036291">
    <property type="entry name" value="NAD(P)-bd_dom_sf"/>
</dbReference>
<dbReference type="InterPro" id="IPR013149">
    <property type="entry name" value="ADH-like_C"/>
</dbReference>
<evidence type="ECO:0000256" key="1">
    <source>
        <dbReference type="ARBA" id="ARBA00001947"/>
    </source>
</evidence>
<reference evidence="7 8" key="3">
    <citation type="journal article" date="2015" name="Genome Announc.">
        <title>Draft Genome Sequence of the Archiascomycetous Yeast Saitoella complicata.</title>
        <authorList>
            <person name="Yamauchi K."/>
            <person name="Kondo S."/>
            <person name="Hamamoto M."/>
            <person name="Takahashi Y."/>
            <person name="Ogura Y."/>
            <person name="Hayashi T."/>
            <person name="Nishida H."/>
        </authorList>
    </citation>
    <scope>NUCLEOTIDE SEQUENCE [LARGE SCALE GENOMIC DNA]</scope>
    <source>
        <strain evidence="7 8">NRRL Y-17804</strain>
    </source>
</reference>
<dbReference type="InterPro" id="IPR020843">
    <property type="entry name" value="ER"/>
</dbReference>
<dbReference type="SMART" id="SM00829">
    <property type="entry name" value="PKS_ER"/>
    <property type="match status" value="1"/>
</dbReference>
<dbReference type="PROSITE" id="PS00059">
    <property type="entry name" value="ADH_ZINC"/>
    <property type="match status" value="1"/>
</dbReference>
<reference evidence="7 8" key="1">
    <citation type="journal article" date="2011" name="J. Gen. Appl. Microbiol.">
        <title>Draft genome sequencing of the enigmatic yeast Saitoella complicata.</title>
        <authorList>
            <person name="Nishida H."/>
            <person name="Hamamoto M."/>
            <person name="Sugiyama J."/>
        </authorList>
    </citation>
    <scope>NUCLEOTIDE SEQUENCE [LARGE SCALE GENOMIC DNA]</scope>
    <source>
        <strain evidence="7 8">NRRL Y-17804</strain>
    </source>
</reference>
<name>A0A0E9NNR9_SAICN</name>
<feature type="domain" description="Enoyl reductase (ER)" evidence="6">
    <location>
        <begin position="83"/>
        <end position="419"/>
    </location>
</feature>
<dbReference type="Pfam" id="PF00107">
    <property type="entry name" value="ADH_zinc_N"/>
    <property type="match status" value="1"/>
</dbReference>
<dbReference type="EMBL" id="BACD03000047">
    <property type="protein sequence ID" value="GAO51522.1"/>
    <property type="molecule type" value="Genomic_DNA"/>
</dbReference>
<evidence type="ECO:0000313" key="7">
    <source>
        <dbReference type="EMBL" id="GAO51522.1"/>
    </source>
</evidence>
<dbReference type="AlphaFoldDB" id="A0A0E9NNR9"/>
<dbReference type="Proteomes" id="UP000033140">
    <property type="component" value="Unassembled WGS sequence"/>
</dbReference>
<keyword evidence="8" id="KW-1185">Reference proteome</keyword>
<organism evidence="7 8">
    <name type="scientific">Saitoella complicata (strain BCRC 22490 / CBS 7301 / JCM 7358 / NBRC 10748 / NRRL Y-17804)</name>
    <dbReference type="NCBI Taxonomy" id="698492"/>
    <lineage>
        <taxon>Eukaryota</taxon>
        <taxon>Fungi</taxon>
        <taxon>Dikarya</taxon>
        <taxon>Ascomycota</taxon>
        <taxon>Taphrinomycotina</taxon>
        <taxon>Taphrinomycotina incertae sedis</taxon>
        <taxon>Saitoella</taxon>
    </lineage>
</organism>
<reference evidence="7 8" key="2">
    <citation type="journal article" date="2014" name="J. Gen. Appl. Microbiol.">
        <title>The early diverging ascomycetous budding yeast Saitoella complicata has three histone deacetylases belonging to the Clr6, Hos2, and Rpd3 lineages.</title>
        <authorList>
            <person name="Nishida H."/>
            <person name="Matsumoto T."/>
            <person name="Kondo S."/>
            <person name="Hamamoto M."/>
            <person name="Yoshikawa H."/>
        </authorList>
    </citation>
    <scope>NUCLEOTIDE SEQUENCE [LARGE SCALE GENOMIC DNA]</scope>
    <source>
        <strain evidence="7 8">NRRL Y-17804</strain>
    </source>
</reference>
<comment type="caution">
    <text evidence="7">The sequence shown here is derived from an EMBL/GenBank/DDBJ whole genome shotgun (WGS) entry which is preliminary data.</text>
</comment>
<evidence type="ECO:0000256" key="2">
    <source>
        <dbReference type="ARBA" id="ARBA00022723"/>
    </source>
</evidence>
<dbReference type="Pfam" id="PF08240">
    <property type="entry name" value="ADH_N"/>
    <property type="match status" value="1"/>
</dbReference>
<dbReference type="InterPro" id="IPR011032">
    <property type="entry name" value="GroES-like_sf"/>
</dbReference>